<feature type="transmembrane region" description="Helical" evidence="5">
    <location>
        <begin position="351"/>
        <end position="372"/>
    </location>
</feature>
<feature type="transmembrane region" description="Helical" evidence="5">
    <location>
        <begin position="444"/>
        <end position="466"/>
    </location>
</feature>
<keyword evidence="1 5" id="KW-0812">Transmembrane</keyword>
<reference evidence="6" key="1">
    <citation type="submission" date="2022-08" db="UniProtKB">
        <authorList>
            <consortium name="EnsemblMetazoa"/>
        </authorList>
    </citation>
    <scope>IDENTIFICATION</scope>
    <source>
        <strain evidence="6">05x7-T-G4-1.051#20</strain>
    </source>
</reference>
<evidence type="ECO:0000313" key="7">
    <source>
        <dbReference type="Proteomes" id="UP000005408"/>
    </source>
</evidence>
<dbReference type="SUPFAM" id="SSF103473">
    <property type="entry name" value="MFS general substrate transporter"/>
    <property type="match status" value="1"/>
</dbReference>
<feature type="transmembrane region" description="Helical" evidence="5">
    <location>
        <begin position="66"/>
        <end position="86"/>
    </location>
</feature>
<feature type="transmembrane region" description="Helical" evidence="5">
    <location>
        <begin position="138"/>
        <end position="163"/>
    </location>
</feature>
<evidence type="ECO:0000256" key="2">
    <source>
        <dbReference type="ARBA" id="ARBA00022989"/>
    </source>
</evidence>
<evidence type="ECO:0000256" key="1">
    <source>
        <dbReference type="ARBA" id="ARBA00022692"/>
    </source>
</evidence>
<organism evidence="6 7">
    <name type="scientific">Magallana gigas</name>
    <name type="common">Pacific oyster</name>
    <name type="synonym">Crassostrea gigas</name>
    <dbReference type="NCBI Taxonomy" id="29159"/>
    <lineage>
        <taxon>Eukaryota</taxon>
        <taxon>Metazoa</taxon>
        <taxon>Spiralia</taxon>
        <taxon>Lophotrochozoa</taxon>
        <taxon>Mollusca</taxon>
        <taxon>Bivalvia</taxon>
        <taxon>Autobranchia</taxon>
        <taxon>Pteriomorphia</taxon>
        <taxon>Ostreida</taxon>
        <taxon>Ostreoidea</taxon>
        <taxon>Ostreidae</taxon>
        <taxon>Magallana</taxon>
    </lineage>
</organism>
<evidence type="ECO:0000256" key="5">
    <source>
        <dbReference type="SAM" id="Phobius"/>
    </source>
</evidence>
<dbReference type="EnsemblMetazoa" id="G9369.2">
    <property type="protein sequence ID" value="G9369.2:cds"/>
    <property type="gene ID" value="G9369"/>
</dbReference>
<feature type="transmembrane region" description="Helical" evidence="5">
    <location>
        <begin position="311"/>
        <end position="331"/>
    </location>
</feature>
<evidence type="ECO:0000256" key="4">
    <source>
        <dbReference type="SAM" id="MobiDB-lite"/>
    </source>
</evidence>
<feature type="region of interest" description="Disordered" evidence="4">
    <location>
        <begin position="1"/>
        <end position="43"/>
    </location>
</feature>
<evidence type="ECO:0008006" key="8">
    <source>
        <dbReference type="Google" id="ProtNLM"/>
    </source>
</evidence>
<feature type="transmembrane region" description="Helical" evidence="5">
    <location>
        <begin position="472"/>
        <end position="496"/>
    </location>
</feature>
<evidence type="ECO:0000256" key="3">
    <source>
        <dbReference type="ARBA" id="ARBA00023136"/>
    </source>
</evidence>
<feature type="transmembrane region" description="Helical" evidence="5">
    <location>
        <begin position="199"/>
        <end position="217"/>
    </location>
</feature>
<feature type="transmembrane region" description="Helical" evidence="5">
    <location>
        <begin position="169"/>
        <end position="187"/>
    </location>
</feature>
<feature type="transmembrane region" description="Helical" evidence="5">
    <location>
        <begin position="411"/>
        <end position="432"/>
    </location>
</feature>
<name>A0A8W8NZ00_MAGGI</name>
<evidence type="ECO:0000313" key="6">
    <source>
        <dbReference type="EnsemblMetazoa" id="G9369.1:cds"/>
    </source>
</evidence>
<feature type="compositionally biased region" description="Basic and acidic residues" evidence="4">
    <location>
        <begin position="1"/>
        <end position="29"/>
    </location>
</feature>
<sequence>MDGTGFDEKTENGPSDNKRDKNKGSSKDISEEDDTEVEESKGLRQTEKEGSIWLRMKRDKLYRKKYILTMAYFLSFLMLGWANGIIGPTFPDILLVSHTSLEKGSLFFTMGTLGYLIGSLIMGFVLDKRILGRNLLMFLLLAGLGVSAAVVPWCSLFEAMIFIHVMKGIFSGGLDTCGNAGLVVIWGSEGPGLFSTLHFLYSFGGILSPLVAAPFVMSSDNDASNTFISKNSNMTFTNITNLNEGIVNATNLTNGSQIEQKSQIYIPYTITTCLCVLTSLPFLAFSCTSFQKTLDGKKTNSEVKTARQSKGRLSLIGFINMVFYIAMYVAVENTFAGFLTTFLVKELNWSSYQGSYITSGHWAAFATGRFFGIFLVRCVKPANLIFASSLTVLLSMLGFMMTSMYNVMIGVWIFSLLLGIAVSVIFPAVIMWTELRFIRVTGKIASIFVMAAAVGFMVNPIFLGFLMDTFSPMWFCYILFGETVLMMFLNFTGVCISRIISSRQLNIQAEHELVILNEKQ</sequence>
<dbReference type="InterPro" id="IPR036259">
    <property type="entry name" value="MFS_trans_sf"/>
</dbReference>
<dbReference type="AlphaFoldDB" id="A0A8W8NZ00"/>
<feature type="transmembrane region" description="Helical" evidence="5">
    <location>
        <begin position="384"/>
        <end position="405"/>
    </location>
</feature>
<feature type="transmembrane region" description="Helical" evidence="5">
    <location>
        <begin position="265"/>
        <end position="290"/>
    </location>
</feature>
<accession>A0A8W8NZ00</accession>
<dbReference type="Proteomes" id="UP000005408">
    <property type="component" value="Unassembled WGS sequence"/>
</dbReference>
<dbReference type="Gene3D" id="1.20.1250.20">
    <property type="entry name" value="MFS general substrate transporter like domains"/>
    <property type="match status" value="2"/>
</dbReference>
<dbReference type="EnsemblMetazoa" id="G9369.1">
    <property type="protein sequence ID" value="G9369.1:cds"/>
    <property type="gene ID" value="G9369"/>
</dbReference>
<protein>
    <recommendedName>
        <fullName evidence="8">Sodium-dependent glucose transporter 1</fullName>
    </recommendedName>
</protein>
<keyword evidence="7" id="KW-1185">Reference proteome</keyword>
<dbReference type="PANTHER" id="PTHR23121:SF9">
    <property type="entry name" value="SODIUM-DEPENDENT GLUCOSE TRANSPORTER 1"/>
    <property type="match status" value="1"/>
</dbReference>
<feature type="transmembrane region" description="Helical" evidence="5">
    <location>
        <begin position="106"/>
        <end position="126"/>
    </location>
</feature>
<keyword evidence="3 5" id="KW-0472">Membrane</keyword>
<proteinExistence type="predicted"/>
<keyword evidence="2 5" id="KW-1133">Transmembrane helix</keyword>
<dbReference type="PANTHER" id="PTHR23121">
    <property type="entry name" value="SODIUM-DEPENDENT GLUCOSE TRANSPORTER 1"/>
    <property type="match status" value="1"/>
</dbReference>